<organism evidence="1 2">
    <name type="scientific">Pristionchus entomophagus</name>
    <dbReference type="NCBI Taxonomy" id="358040"/>
    <lineage>
        <taxon>Eukaryota</taxon>
        <taxon>Metazoa</taxon>
        <taxon>Ecdysozoa</taxon>
        <taxon>Nematoda</taxon>
        <taxon>Chromadorea</taxon>
        <taxon>Rhabditida</taxon>
        <taxon>Rhabditina</taxon>
        <taxon>Diplogasteromorpha</taxon>
        <taxon>Diplogasteroidea</taxon>
        <taxon>Neodiplogasteridae</taxon>
        <taxon>Pristionchus</taxon>
    </lineage>
</organism>
<keyword evidence="2" id="KW-1185">Reference proteome</keyword>
<accession>A0AAV5THX2</accession>
<name>A0AAV5THX2_9BILA</name>
<reference evidence="1" key="1">
    <citation type="submission" date="2023-10" db="EMBL/GenBank/DDBJ databases">
        <title>Genome assembly of Pristionchus species.</title>
        <authorList>
            <person name="Yoshida K."/>
            <person name="Sommer R.J."/>
        </authorList>
    </citation>
    <scope>NUCLEOTIDE SEQUENCE</scope>
    <source>
        <strain evidence="1">RS0144</strain>
    </source>
</reference>
<gene>
    <name evidence="1" type="ORF">PENTCL1PPCAC_16052</name>
</gene>
<evidence type="ECO:0000313" key="2">
    <source>
        <dbReference type="Proteomes" id="UP001432027"/>
    </source>
</evidence>
<dbReference type="AlphaFoldDB" id="A0AAV5THX2"/>
<dbReference type="SUPFAM" id="SSF55424">
    <property type="entry name" value="FAD/NAD-linked reductases, dimerisation (C-terminal) domain"/>
    <property type="match status" value="1"/>
</dbReference>
<dbReference type="EMBL" id="BTSX01000004">
    <property type="protein sequence ID" value="GMS93877.1"/>
    <property type="molecule type" value="Genomic_DNA"/>
</dbReference>
<protein>
    <submittedName>
        <fullName evidence="1">Uncharacterized protein</fullName>
    </submittedName>
</protein>
<feature type="non-terminal residue" evidence="1">
    <location>
        <position position="1"/>
    </location>
</feature>
<feature type="non-terminal residue" evidence="1">
    <location>
        <position position="82"/>
    </location>
</feature>
<dbReference type="Gene3D" id="3.30.390.30">
    <property type="match status" value="1"/>
</dbReference>
<dbReference type="InterPro" id="IPR016156">
    <property type="entry name" value="FAD/NAD-linked_Rdtase_dimer_sf"/>
</dbReference>
<sequence length="82" mass="9363">IVRHIRNILGCSDGYDEIFTRGDVDNLDFVKYYLKNNRVIAVSSGGHSGAAIQFLALCELHKKISREDIEKNTSDDWTFMLK</sequence>
<proteinExistence type="predicted"/>
<dbReference type="Proteomes" id="UP001432027">
    <property type="component" value="Unassembled WGS sequence"/>
</dbReference>
<comment type="caution">
    <text evidence="1">The sequence shown here is derived from an EMBL/GenBank/DDBJ whole genome shotgun (WGS) entry which is preliminary data.</text>
</comment>
<evidence type="ECO:0000313" key="1">
    <source>
        <dbReference type="EMBL" id="GMS93877.1"/>
    </source>
</evidence>